<comment type="caution">
    <text evidence="5">The sequence shown here is derived from an EMBL/GenBank/DDBJ whole genome shotgun (WGS) entry which is preliminary data.</text>
</comment>
<sequence length="316" mass="34388">MKRPIEVIGVPFAQGGSKGGSANGPRGLIENGLLDFLETNGLTSTYTDVQGTSMFPEIFSASPVLSGPVCSHDAVLEVAKLAGARVFAAHTLGRLPLVIGGDHSISLGTVPQFLDPVFSHGRKVGLIWLDAHYDAHTPKTSHSHFANGFPLASALGYGERTLGCYGAFGRAAQHRRLRFRPEHVLHLGAGKSDCEPEELALLQKLNVKTVTMTDVNRGGYKVLIDALDALLCEVDDVIFTFDLDAMHKKFVPGVSFQSTGGLFPWHAFKIADRIATSGKLRQIEIVEYNPDAEEYTDLGYPKTVDFVLFFLERLLH</sequence>
<proteinExistence type="inferred from homology"/>
<dbReference type="EMBL" id="MHLI01000003">
    <property type="protein sequence ID" value="OGZ06415.1"/>
    <property type="molecule type" value="Genomic_DNA"/>
</dbReference>
<dbReference type="Gene3D" id="3.40.800.10">
    <property type="entry name" value="Ureohydrolase domain"/>
    <property type="match status" value="1"/>
</dbReference>
<dbReference type="PANTHER" id="PTHR43782">
    <property type="entry name" value="ARGINASE"/>
    <property type="match status" value="1"/>
</dbReference>
<dbReference type="SUPFAM" id="SSF52768">
    <property type="entry name" value="Arginase/deacetylase"/>
    <property type="match status" value="1"/>
</dbReference>
<accession>A0A1G2CYF7</accession>
<evidence type="ECO:0000313" key="5">
    <source>
        <dbReference type="EMBL" id="OGZ06415.1"/>
    </source>
</evidence>
<reference evidence="5 6" key="1">
    <citation type="journal article" date="2016" name="Nat. Commun.">
        <title>Thousands of microbial genomes shed light on interconnected biogeochemical processes in an aquifer system.</title>
        <authorList>
            <person name="Anantharaman K."/>
            <person name="Brown C.T."/>
            <person name="Hug L.A."/>
            <person name="Sharon I."/>
            <person name="Castelle C.J."/>
            <person name="Probst A.J."/>
            <person name="Thomas B.C."/>
            <person name="Singh A."/>
            <person name="Wilkins M.J."/>
            <person name="Karaoz U."/>
            <person name="Brodie E.L."/>
            <person name="Williams K.H."/>
            <person name="Hubbard S.S."/>
            <person name="Banfield J.F."/>
        </authorList>
    </citation>
    <scope>NUCLEOTIDE SEQUENCE [LARGE SCALE GENOMIC DNA]</scope>
</reference>
<dbReference type="InterPro" id="IPR023696">
    <property type="entry name" value="Ureohydrolase_dom_sf"/>
</dbReference>
<keyword evidence="3" id="KW-0464">Manganese</keyword>
<dbReference type="Pfam" id="PF00491">
    <property type="entry name" value="Arginase"/>
    <property type="match status" value="1"/>
</dbReference>
<protein>
    <recommendedName>
        <fullName evidence="7">Arginase</fullName>
    </recommendedName>
</protein>
<dbReference type="Proteomes" id="UP000177122">
    <property type="component" value="Unassembled WGS sequence"/>
</dbReference>
<dbReference type="AlphaFoldDB" id="A0A1G2CYF7"/>
<comment type="similarity">
    <text evidence="4">Belongs to the arginase family.</text>
</comment>
<gene>
    <name evidence="5" type="ORF">A2845_01250</name>
</gene>
<keyword evidence="1" id="KW-0479">Metal-binding</keyword>
<evidence type="ECO:0000256" key="4">
    <source>
        <dbReference type="PROSITE-ProRule" id="PRU00742"/>
    </source>
</evidence>
<dbReference type="GO" id="GO:0005737">
    <property type="term" value="C:cytoplasm"/>
    <property type="evidence" value="ECO:0007669"/>
    <property type="project" value="TreeGrafter"/>
</dbReference>
<keyword evidence="2" id="KW-0378">Hydrolase</keyword>
<dbReference type="GO" id="GO:0030145">
    <property type="term" value="F:manganese ion binding"/>
    <property type="evidence" value="ECO:0007669"/>
    <property type="project" value="TreeGrafter"/>
</dbReference>
<organism evidence="5 6">
    <name type="scientific">Candidatus Lloydbacteria bacterium RIFCSPHIGHO2_01_FULL_49_22</name>
    <dbReference type="NCBI Taxonomy" id="1798658"/>
    <lineage>
        <taxon>Bacteria</taxon>
        <taxon>Candidatus Lloydiibacteriota</taxon>
    </lineage>
</organism>
<evidence type="ECO:0000256" key="3">
    <source>
        <dbReference type="ARBA" id="ARBA00023211"/>
    </source>
</evidence>
<dbReference type="PRINTS" id="PR00116">
    <property type="entry name" value="ARGINASE"/>
</dbReference>
<evidence type="ECO:0000256" key="1">
    <source>
        <dbReference type="ARBA" id="ARBA00022723"/>
    </source>
</evidence>
<dbReference type="PANTHER" id="PTHR43782:SF3">
    <property type="entry name" value="ARGINASE"/>
    <property type="match status" value="1"/>
</dbReference>
<name>A0A1G2CYF7_9BACT</name>
<dbReference type="GO" id="GO:0004053">
    <property type="term" value="F:arginase activity"/>
    <property type="evidence" value="ECO:0007669"/>
    <property type="project" value="TreeGrafter"/>
</dbReference>
<dbReference type="InterPro" id="IPR006035">
    <property type="entry name" value="Ureohydrolase"/>
</dbReference>
<dbReference type="PROSITE" id="PS51409">
    <property type="entry name" value="ARGINASE_2"/>
    <property type="match status" value="1"/>
</dbReference>
<evidence type="ECO:0000256" key="2">
    <source>
        <dbReference type="ARBA" id="ARBA00022801"/>
    </source>
</evidence>
<evidence type="ECO:0000313" key="6">
    <source>
        <dbReference type="Proteomes" id="UP000177122"/>
    </source>
</evidence>
<evidence type="ECO:0008006" key="7">
    <source>
        <dbReference type="Google" id="ProtNLM"/>
    </source>
</evidence>